<dbReference type="InterPro" id="IPR011043">
    <property type="entry name" value="Gal_Oxase/kelch_b-propeller"/>
</dbReference>
<keyword evidence="5" id="KW-1185">Reference proteome</keyword>
<evidence type="ECO:0000313" key="5">
    <source>
        <dbReference type="Proteomes" id="UP000664521"/>
    </source>
</evidence>
<evidence type="ECO:0000256" key="2">
    <source>
        <dbReference type="ARBA" id="ARBA00023004"/>
    </source>
</evidence>
<dbReference type="InterPro" id="IPR006652">
    <property type="entry name" value="Kelch_1"/>
</dbReference>
<dbReference type="SUPFAM" id="SSF50965">
    <property type="entry name" value="Galactose oxidase, central domain"/>
    <property type="match status" value="1"/>
</dbReference>
<dbReference type="InterPro" id="IPR015915">
    <property type="entry name" value="Kelch-typ_b-propeller"/>
</dbReference>
<keyword evidence="2" id="KW-0408">Iron</keyword>
<dbReference type="EMBL" id="CAJPDS010000038">
    <property type="protein sequence ID" value="CAF9925338.1"/>
    <property type="molecule type" value="Genomic_DNA"/>
</dbReference>
<dbReference type="AlphaFoldDB" id="A0A8H3FIX5"/>
<dbReference type="GO" id="GO:0019760">
    <property type="term" value="P:glucosinolate metabolic process"/>
    <property type="evidence" value="ECO:0007669"/>
    <property type="project" value="UniProtKB-ARBA"/>
</dbReference>
<gene>
    <name evidence="4" type="ORF">HETSPECPRED_005809</name>
</gene>
<evidence type="ECO:0000256" key="3">
    <source>
        <dbReference type="SAM" id="MobiDB-lite"/>
    </source>
</evidence>
<dbReference type="OrthoDB" id="10250130at2759"/>
<comment type="caution">
    <text evidence="4">The sequence shown here is derived from an EMBL/GenBank/DDBJ whole genome shotgun (WGS) entry which is preliminary data.</text>
</comment>
<evidence type="ECO:0000313" key="4">
    <source>
        <dbReference type="EMBL" id="CAF9925338.1"/>
    </source>
</evidence>
<sequence>MADPATLIAAEQVVSTTVETGAIAAYGLAQKTQPLSATFNSISSPAFLPRSHHTLTIVNGKGYIWGGYDSGGGLAGTDMHIVQLPVKSKAKGIGEGAAEYKVVPALGGKAIESEDGKEFSGDDGEVPAARAGHTAVGAGQQIYLFGGKGENGNVIEEKGRVWVFDTETLHWSSLDPVPATPYPVGRYQHGAVSSEHPLPSSHPDAPASTYKESIQNTLAKVPSLLGKSITPKDPHGTVVICSGLPSSSSTEALKDAWSFNILTHTWTELPSLPSDTILSSAPSIALTHNRLYTITAPSSVGSEMLYLPLPKTIFYDTKASAAVADPNANLQPLFGGPEKSEAEKNGEWTVLPFPSNPLAPGPRPRKGAGLVPVTTGNGREYLLFFLGERFPSPTSSSSSNEEAPPLYWSDIWSYQTPAQAATASGIKDATRSSLGIATGEGTWAEVLVVADVEEVIESGQGGGEGISSKGAEDAKTGTGEGGGKSQPGPRGWFGAAAVEGNGVVLWGGKNAKGEVEGEGWFVRVK</sequence>
<proteinExistence type="predicted"/>
<reference evidence="4" key="1">
    <citation type="submission" date="2021-03" db="EMBL/GenBank/DDBJ databases">
        <authorList>
            <person name="Tagirdzhanova G."/>
        </authorList>
    </citation>
    <scope>NUCLEOTIDE SEQUENCE</scope>
</reference>
<dbReference type="PANTHER" id="PTHR47435">
    <property type="entry name" value="KELCH REPEAT PROTEIN (AFU_ORTHOLOGUE AFUA_5G12780)"/>
    <property type="match status" value="1"/>
</dbReference>
<dbReference type="Gene3D" id="2.120.10.80">
    <property type="entry name" value="Kelch-type beta propeller"/>
    <property type="match status" value="2"/>
</dbReference>
<feature type="region of interest" description="Disordered" evidence="3">
    <location>
        <begin position="458"/>
        <end position="493"/>
    </location>
</feature>
<organism evidence="4 5">
    <name type="scientific">Heterodermia speciosa</name>
    <dbReference type="NCBI Taxonomy" id="116794"/>
    <lineage>
        <taxon>Eukaryota</taxon>
        <taxon>Fungi</taxon>
        <taxon>Dikarya</taxon>
        <taxon>Ascomycota</taxon>
        <taxon>Pezizomycotina</taxon>
        <taxon>Lecanoromycetes</taxon>
        <taxon>OSLEUM clade</taxon>
        <taxon>Lecanoromycetidae</taxon>
        <taxon>Caliciales</taxon>
        <taxon>Physciaceae</taxon>
        <taxon>Heterodermia</taxon>
    </lineage>
</organism>
<dbReference type="Pfam" id="PF01344">
    <property type="entry name" value="Kelch_1"/>
    <property type="match status" value="1"/>
</dbReference>
<evidence type="ECO:0008006" key="6">
    <source>
        <dbReference type="Google" id="ProtNLM"/>
    </source>
</evidence>
<evidence type="ECO:0000256" key="1">
    <source>
        <dbReference type="ARBA" id="ARBA00022737"/>
    </source>
</evidence>
<dbReference type="Proteomes" id="UP000664521">
    <property type="component" value="Unassembled WGS sequence"/>
</dbReference>
<keyword evidence="1" id="KW-0677">Repeat</keyword>
<name>A0A8H3FIX5_9LECA</name>
<accession>A0A8H3FIX5</accession>
<dbReference type="PANTHER" id="PTHR47435:SF10">
    <property type="entry name" value="TIP ELONGATION ABERRANT PROTEIN 3"/>
    <property type="match status" value="1"/>
</dbReference>
<protein>
    <recommendedName>
        <fullName evidence="6">Galactose oxidase</fullName>
    </recommendedName>
</protein>